<name>A0A9I9DJR7_CUCME</name>
<feature type="region of interest" description="Disordered" evidence="1">
    <location>
        <begin position="31"/>
        <end position="56"/>
    </location>
</feature>
<evidence type="ECO:0000313" key="2">
    <source>
        <dbReference type="EnsemblPlants" id="MELO3C019001.2.1"/>
    </source>
</evidence>
<dbReference type="Gramene" id="MELO3C019001.2.1">
    <property type="protein sequence ID" value="MELO3C019001.2.1"/>
    <property type="gene ID" value="MELO3C019001.2"/>
</dbReference>
<sequence>QIKIKTKSVQRQDFCRPWAARRWKRRTVSVRERWRNRKRGPWDEGIGEEKKKKKKK</sequence>
<dbReference type="EnsemblPlants" id="MELO3C019001.2.1">
    <property type="protein sequence ID" value="MELO3C019001.2.1"/>
    <property type="gene ID" value="MELO3C019001.2"/>
</dbReference>
<protein>
    <submittedName>
        <fullName evidence="2">Uncharacterized protein</fullName>
    </submittedName>
</protein>
<accession>A0A9I9DJR7</accession>
<reference evidence="2" key="1">
    <citation type="submission" date="2023-03" db="UniProtKB">
        <authorList>
            <consortium name="EnsemblPlants"/>
        </authorList>
    </citation>
    <scope>IDENTIFICATION</scope>
</reference>
<dbReference type="AlphaFoldDB" id="A0A9I9DJR7"/>
<proteinExistence type="predicted"/>
<organism evidence="2">
    <name type="scientific">Cucumis melo</name>
    <name type="common">Muskmelon</name>
    <dbReference type="NCBI Taxonomy" id="3656"/>
    <lineage>
        <taxon>Eukaryota</taxon>
        <taxon>Viridiplantae</taxon>
        <taxon>Streptophyta</taxon>
        <taxon>Embryophyta</taxon>
        <taxon>Tracheophyta</taxon>
        <taxon>Spermatophyta</taxon>
        <taxon>Magnoliopsida</taxon>
        <taxon>eudicotyledons</taxon>
        <taxon>Gunneridae</taxon>
        <taxon>Pentapetalae</taxon>
        <taxon>rosids</taxon>
        <taxon>fabids</taxon>
        <taxon>Cucurbitales</taxon>
        <taxon>Cucurbitaceae</taxon>
        <taxon>Benincaseae</taxon>
        <taxon>Cucumis</taxon>
    </lineage>
</organism>
<evidence type="ECO:0000256" key="1">
    <source>
        <dbReference type="SAM" id="MobiDB-lite"/>
    </source>
</evidence>